<evidence type="ECO:0000313" key="7">
    <source>
        <dbReference type="EMBL" id="KAH0742900.1"/>
    </source>
</evidence>
<dbReference type="PANTHER" id="PTHR43874">
    <property type="entry name" value="TWO-COMPONENT RESPONSE REGULATOR"/>
    <property type="match status" value="1"/>
</dbReference>
<dbReference type="InterPro" id="IPR011006">
    <property type="entry name" value="CheY-like_superfamily"/>
</dbReference>
<feature type="domain" description="Response regulatory" evidence="6">
    <location>
        <begin position="1"/>
        <end position="90"/>
    </location>
</feature>
<dbReference type="PANTHER" id="PTHR43874:SF19">
    <property type="entry name" value="RESPONSE REGULATOR 23-RELATED"/>
    <property type="match status" value="1"/>
</dbReference>
<dbReference type="Pfam" id="PF00072">
    <property type="entry name" value="Response_reg"/>
    <property type="match status" value="1"/>
</dbReference>
<evidence type="ECO:0000256" key="3">
    <source>
        <dbReference type="ARBA" id="ARBA00023163"/>
    </source>
</evidence>
<keyword evidence="1" id="KW-0902">Two-component regulatory system</keyword>
<dbReference type="Gene3D" id="3.40.50.2300">
    <property type="match status" value="1"/>
</dbReference>
<dbReference type="SUPFAM" id="SSF52172">
    <property type="entry name" value="CheY-like"/>
    <property type="match status" value="1"/>
</dbReference>
<dbReference type="InterPro" id="IPR001789">
    <property type="entry name" value="Sig_transdc_resp-reg_receiver"/>
</dbReference>
<sequence>MTVNNIEVALGGLRSSGLSFDLLVTNVHMLEMDVFQFQQEIAKEFDIPVAFMSNDEKDTTLMKGLDNGAVFFIVKPITQDNINYLWEYATSLRKKSKQEYFEENTNNEKIIYIESSSERPDKSTRKYDDAENEDGSSQPSKTSRIIWTDSLHNKFLEAIAILGVKSKSS</sequence>
<keyword evidence="2" id="KW-0805">Transcription regulation</keyword>
<keyword evidence="8" id="KW-1185">Reference proteome</keyword>
<feature type="region of interest" description="Disordered" evidence="5">
    <location>
        <begin position="113"/>
        <end position="143"/>
    </location>
</feature>
<keyword evidence="3" id="KW-0804">Transcription</keyword>
<evidence type="ECO:0000259" key="6">
    <source>
        <dbReference type="PROSITE" id="PS50110"/>
    </source>
</evidence>
<comment type="caution">
    <text evidence="4">Lacks conserved residue(s) required for the propagation of feature annotation.</text>
</comment>
<protein>
    <recommendedName>
        <fullName evidence="6">Response regulatory domain-containing protein</fullName>
    </recommendedName>
</protein>
<name>A0ABQ7U7L0_SOLTU</name>
<proteinExistence type="predicted"/>
<feature type="compositionally biased region" description="Basic and acidic residues" evidence="5">
    <location>
        <begin position="116"/>
        <end position="129"/>
    </location>
</feature>
<evidence type="ECO:0000256" key="1">
    <source>
        <dbReference type="ARBA" id="ARBA00023012"/>
    </source>
</evidence>
<evidence type="ECO:0000256" key="2">
    <source>
        <dbReference type="ARBA" id="ARBA00023015"/>
    </source>
</evidence>
<evidence type="ECO:0000313" key="8">
    <source>
        <dbReference type="Proteomes" id="UP000826656"/>
    </source>
</evidence>
<dbReference type="InterPro" id="IPR045279">
    <property type="entry name" value="ARR-like"/>
</dbReference>
<evidence type="ECO:0000256" key="5">
    <source>
        <dbReference type="SAM" id="MobiDB-lite"/>
    </source>
</evidence>
<dbReference type="Proteomes" id="UP000826656">
    <property type="component" value="Unassembled WGS sequence"/>
</dbReference>
<dbReference type="PROSITE" id="PS50110">
    <property type="entry name" value="RESPONSE_REGULATORY"/>
    <property type="match status" value="1"/>
</dbReference>
<accession>A0ABQ7U7L0</accession>
<comment type="caution">
    <text evidence="7">The sequence shown here is derived from an EMBL/GenBank/DDBJ whole genome shotgun (WGS) entry which is preliminary data.</text>
</comment>
<dbReference type="EMBL" id="JAIVGD010000023">
    <property type="protein sequence ID" value="KAH0742900.1"/>
    <property type="molecule type" value="Genomic_DNA"/>
</dbReference>
<gene>
    <name evidence="7" type="ORF">KY290_030893</name>
</gene>
<reference evidence="7 8" key="1">
    <citation type="journal article" date="2021" name="bioRxiv">
        <title>Chromosome-scale and haplotype-resolved genome assembly of a tetraploid potato cultivar.</title>
        <authorList>
            <person name="Sun H."/>
            <person name="Jiao W.-B."/>
            <person name="Krause K."/>
            <person name="Campoy J.A."/>
            <person name="Goel M."/>
            <person name="Folz-Donahue K."/>
            <person name="Kukat C."/>
            <person name="Huettel B."/>
            <person name="Schneeberger K."/>
        </authorList>
    </citation>
    <scope>NUCLEOTIDE SEQUENCE [LARGE SCALE GENOMIC DNA]</scope>
    <source>
        <strain evidence="7">SolTubOtavaFocal</strain>
        <tissue evidence="7">Leaves</tissue>
    </source>
</reference>
<organism evidence="7 8">
    <name type="scientific">Solanum tuberosum</name>
    <name type="common">Potato</name>
    <dbReference type="NCBI Taxonomy" id="4113"/>
    <lineage>
        <taxon>Eukaryota</taxon>
        <taxon>Viridiplantae</taxon>
        <taxon>Streptophyta</taxon>
        <taxon>Embryophyta</taxon>
        <taxon>Tracheophyta</taxon>
        <taxon>Spermatophyta</taxon>
        <taxon>Magnoliopsida</taxon>
        <taxon>eudicotyledons</taxon>
        <taxon>Gunneridae</taxon>
        <taxon>Pentapetalae</taxon>
        <taxon>asterids</taxon>
        <taxon>lamiids</taxon>
        <taxon>Solanales</taxon>
        <taxon>Solanaceae</taxon>
        <taxon>Solanoideae</taxon>
        <taxon>Solaneae</taxon>
        <taxon>Solanum</taxon>
    </lineage>
</organism>
<evidence type="ECO:0000256" key="4">
    <source>
        <dbReference type="PROSITE-ProRule" id="PRU00169"/>
    </source>
</evidence>